<dbReference type="InterPro" id="IPR058210">
    <property type="entry name" value="SACS/Nov_dom"/>
</dbReference>
<dbReference type="InterPro" id="IPR036890">
    <property type="entry name" value="HATPase_C_sf"/>
</dbReference>
<evidence type="ECO:0000313" key="3">
    <source>
        <dbReference type="EnsemblProtists" id="EOD13545"/>
    </source>
</evidence>
<dbReference type="NCBIfam" id="NF047352">
    <property type="entry name" value="P_loop_sacsin"/>
    <property type="match status" value="2"/>
</dbReference>
<dbReference type="InterPro" id="IPR052972">
    <property type="entry name" value="Sacsin_chaperone_reg"/>
</dbReference>
<accession>A0A0D3IQL0</accession>
<name>A0A0D3IQL0_EMIH1</name>
<keyword evidence="4" id="KW-1185">Reference proteome</keyword>
<dbReference type="PANTHER" id="PTHR15600:SF42">
    <property type="entry name" value="SACSIN"/>
    <property type="match status" value="1"/>
</dbReference>
<evidence type="ECO:0000259" key="2">
    <source>
        <dbReference type="Pfam" id="PF25794"/>
    </source>
</evidence>
<feature type="domain" description="Sacsin/Nov" evidence="2">
    <location>
        <begin position="10"/>
        <end position="246"/>
    </location>
</feature>
<dbReference type="GO" id="GO:0030544">
    <property type="term" value="F:Hsp70 protein binding"/>
    <property type="evidence" value="ECO:0007669"/>
    <property type="project" value="TreeGrafter"/>
</dbReference>
<reference evidence="3" key="2">
    <citation type="submission" date="2024-10" db="UniProtKB">
        <authorList>
            <consortium name="EnsemblProtists"/>
        </authorList>
    </citation>
    <scope>IDENTIFICATION</scope>
</reference>
<dbReference type="PaxDb" id="2903-EOD13545"/>
<dbReference type="HOGENOM" id="CLU_000417_0_0_1"/>
<dbReference type="STRING" id="2903.R1DGC0"/>
<dbReference type="RefSeq" id="XP_005765974.1">
    <property type="nucleotide sequence ID" value="XM_005765917.1"/>
</dbReference>
<reference evidence="4" key="1">
    <citation type="journal article" date="2013" name="Nature">
        <title>Pan genome of the phytoplankton Emiliania underpins its global distribution.</title>
        <authorList>
            <person name="Read B.A."/>
            <person name="Kegel J."/>
            <person name="Klute M.J."/>
            <person name="Kuo A."/>
            <person name="Lefebvre S.C."/>
            <person name="Maumus F."/>
            <person name="Mayer C."/>
            <person name="Miller J."/>
            <person name="Monier A."/>
            <person name="Salamov A."/>
            <person name="Young J."/>
            <person name="Aguilar M."/>
            <person name="Claverie J.M."/>
            <person name="Frickenhaus S."/>
            <person name="Gonzalez K."/>
            <person name="Herman E.K."/>
            <person name="Lin Y.C."/>
            <person name="Napier J."/>
            <person name="Ogata H."/>
            <person name="Sarno A.F."/>
            <person name="Shmutz J."/>
            <person name="Schroeder D."/>
            <person name="de Vargas C."/>
            <person name="Verret F."/>
            <person name="von Dassow P."/>
            <person name="Valentin K."/>
            <person name="Van de Peer Y."/>
            <person name="Wheeler G."/>
            <person name="Dacks J.B."/>
            <person name="Delwiche C.F."/>
            <person name="Dyhrman S.T."/>
            <person name="Glockner G."/>
            <person name="John U."/>
            <person name="Richards T."/>
            <person name="Worden A.Z."/>
            <person name="Zhang X."/>
            <person name="Grigoriev I.V."/>
            <person name="Allen A.E."/>
            <person name="Bidle K."/>
            <person name="Borodovsky M."/>
            <person name="Bowler C."/>
            <person name="Brownlee C."/>
            <person name="Cock J.M."/>
            <person name="Elias M."/>
            <person name="Gladyshev V.N."/>
            <person name="Groth M."/>
            <person name="Guda C."/>
            <person name="Hadaegh A."/>
            <person name="Iglesias-Rodriguez M.D."/>
            <person name="Jenkins J."/>
            <person name="Jones B.M."/>
            <person name="Lawson T."/>
            <person name="Leese F."/>
            <person name="Lindquist E."/>
            <person name="Lobanov A."/>
            <person name="Lomsadze A."/>
            <person name="Malik S.B."/>
            <person name="Marsh M.E."/>
            <person name="Mackinder L."/>
            <person name="Mock T."/>
            <person name="Mueller-Roeber B."/>
            <person name="Pagarete A."/>
            <person name="Parker M."/>
            <person name="Probert I."/>
            <person name="Quesneville H."/>
            <person name="Raines C."/>
            <person name="Rensing S.A."/>
            <person name="Riano-Pachon D.M."/>
            <person name="Richier S."/>
            <person name="Rokitta S."/>
            <person name="Shiraiwa Y."/>
            <person name="Soanes D.M."/>
            <person name="van der Giezen M."/>
            <person name="Wahlund T.M."/>
            <person name="Williams B."/>
            <person name="Wilson W."/>
            <person name="Wolfe G."/>
            <person name="Wurch L.L."/>
        </authorList>
    </citation>
    <scope>NUCLEOTIDE SEQUENCE</scope>
</reference>
<dbReference type="Pfam" id="PF25794">
    <property type="entry name" value="SACS"/>
    <property type="match status" value="3"/>
</dbReference>
<evidence type="ECO:0000256" key="1">
    <source>
        <dbReference type="SAM" id="MobiDB-lite"/>
    </source>
</evidence>
<dbReference type="Proteomes" id="UP000013827">
    <property type="component" value="Unassembled WGS sequence"/>
</dbReference>
<organism evidence="3 4">
    <name type="scientific">Emiliania huxleyi (strain CCMP1516)</name>
    <dbReference type="NCBI Taxonomy" id="280463"/>
    <lineage>
        <taxon>Eukaryota</taxon>
        <taxon>Haptista</taxon>
        <taxon>Haptophyta</taxon>
        <taxon>Prymnesiophyceae</taxon>
        <taxon>Isochrysidales</taxon>
        <taxon>Noelaerhabdaceae</taxon>
        <taxon>Emiliania</taxon>
    </lineage>
</organism>
<feature type="region of interest" description="Disordered" evidence="1">
    <location>
        <begin position="2807"/>
        <end position="2827"/>
    </location>
</feature>
<protein>
    <recommendedName>
        <fullName evidence="2">Sacsin/Nov domain-containing protein</fullName>
    </recommendedName>
</protein>
<evidence type="ECO:0000313" key="4">
    <source>
        <dbReference type="Proteomes" id="UP000013827"/>
    </source>
</evidence>
<dbReference type="PANTHER" id="PTHR15600">
    <property type="entry name" value="SACSIN"/>
    <property type="match status" value="1"/>
</dbReference>
<sequence>MAVRDFGQKVDVCRRIKEVLKNYEEGSLLKEMVQNADDAGASVFDVLLDLRTHGSSELALPGTAAFQGPALVTHNDAVFADSDLESIQQIGGSQKAGSRSTKTGRFGVGFCSCYHATDLPSFLSRDFLVVLDPHCAHVSDNRSEPGKMLCFLEDPKTVASSRDTFEPYRVFGCSLQHSYPGTIFRLPLRTAEQAAASRISAQPFVGAPARGLLDAFLELLPELPLFLTHVHTVTVSVWEAGAAAPTLLRSLSTRDTKSGAPPQRSRVHELVAARSDLRSLTPSQSISQIDVRVSDSAASPSAARWLIVQGMGAGRALEICLDPACERYGLTPIPWAGVAARVMPTGLATEGRPYCLLPLPSATGLPVHVNGFFEVSSNRRDIWHGDDTIGGGRLRSEWNIALLQDVAAPCYVELLLYARSLLHGPAFYALWPSSKPAEPWGSLVAAIPEAVRAWLAGDRRLARESPTEGQRTRREGLELLRHCAKGLRGEGMAQLRGLRLVPLRSGGWARFGDASSPPLLLSASADDEGLLRPYPALVVDVHAEDGLASEELRLAAASGQTNVRPFSAALLVPMLPLMLPSSWHGCELVDLTGLAGWPLLPTRRGEAYALPSGGARETRMLEMSGLSDPLAEALERAGVLCLHRAAPPDGEAAPAPAGECVPLQRGVHCVAPPGVPESLLAGGRFVRSGSESERRLLRFLGVEQPARSAFFRSHVFGRLADLPAEARDGAMVSVLRELHALGSEDAGFVDSLRELRFVPTAGGSLHRASELFHPKVHAAAELLGVEGAYPAGVFSAPDLLSALERLGLRGEVTRGAVVQSARSVQELSASDGEAALRRARALLRYVDTHAATLLAPRPTRGKQRGSLMSMFGQSDATAREADMEVSTFGDELSSISWLPVLVDPPESYLPWDASQTSVVARSDAVRPLGDLWLASSSSRILDGQVQDQSLTRVFGWHKPVNLYALVTQLGALGALDSSSEVSYRQTMALAVPTLYRSIDTALASPAPDAADDGASEAALEALREQPCIWVGSGFVRPAVTALVSPLSLQPHLYVVSADLQSFGSLLRRLGVRDRFGSSQLVRLLEDLAFRHASAPLDSATLEMVLSVVQQLASPQHQPLPPTQIYLPDTACAMVVAHELLFDDTPWLSDSLAGGQQAAGGQAASILSSASKRRRVHPSIAHETAARLGAQSLRLWLLGRNADTFALGQENVEAFGQYESLTSRLHNILELYADGVGILHELIQNSDDAGATEVSFIFDQAQHGDQSLLSPSMREWQGPALCVFNNAQFTPRDLRNICSIGSNAKLAAGNATGRFGLGFNAVYHFTDVPSFISGSHLVFFDPAAQFLPGATANNPGLKIKFAGESFLEQFPDQFAPYLLCGCDMVSPYNGTLFRFPLRNKHTASRSQLRKEEYSEEAMRGLFDSLHDEACELLLFLKNVRTVKAFVRREAGAEPELLFQAERSTAPGTRNEGAIANYISGRGGGGTASVDAFYERLEKADVRQLPLEAMRLTVHLRHGPASPRGDEVREEDWLVCSALGRGARRICEMCLKPEGRRLKLMPWGGTAARLSVSKRPSSTADAGEAAVATESAGSTPIAGRAYCFLPLPSATGLPVHSNGYFELSANRRDIWHGDDMVGVGQLRSEWNIALLQDVLAPCYAQLLLYARSLLHGPAFYALWPSSKPAEPWGSLVAAIPEAVRAWLAGDRRLARESPTEGQRTRREGLELLRHCAKGLRGEGMAQLRGLRLVPLRSGGWARFGDASSPPLLLSASADDEGLLRPYPALVVDVHAEDGLASEELRLAAASGQTNVRPFSAALLVPMLPLMLPSSWHGCELVDLTGLAGWPLLPTRRGEAYALPSGGARETRMLEMSGLSDPLAEALERAGVLCLHRAAPPDGEAAPAPAGECVPLQRGVHCVAPPGVPESLLAGGRFVRSGSESERRLLRFLGVEQPARSAFFRSHVFGRLADLPAEARDGAMVSVLRELHALGSEDAGFVDSLRELRFVPTAGGSLHRASELFHPKVHAAAELLGVEGAYPAGVFSAPDLLSALERLGLRGEVTRGAVVQSARSVQELSASDGEAALRRARALLRYVDTHAAALPEDGAFAARSDEAPAESVAVSDPFVGHRVSISGLIARPDLNGKVGLVVDAYGESRYTVYVDSVDTPETIALRPVNLRVLNPKADAPASDPASASRRPAYEELRQVQWLPVLAAAPIEGLPWRPHSPCVASPDNTRPASDVWLVSFCAHLLDGEVSSSFVLELFGWDKPPRPALLCAQLAEVGSTYSAEVGPDEAVLLEHCIGPIYEQLQQIVGAPEFSGVKAALSRRATIWTGPERGLLPPSQVSFDDDASLCRYLAVAPPSLSPFRTLLVALGVRESSFSADDFLKANTCFVRDYGSSAPLPEAALQECVLNLRLASARGLSPETSPVFLPDADGILRPSPELTFNDAPWMPSAGQAGTRFVHGSVEPELAERLGAQSLRQLLLLRDKFTDTFPCPSSTQIQEALAGFGHESNVLLDLLEVADVLGAKGVHFCCDRRLHPSESLLFPTLVEFQGPALCVFMPGVALTTEELCLLHQHSADRWFKLRGRTPRFGRRFASAYALGEVSGLVSGGQMFLCDPSGRYLPPGASGRAAEEADTGAPTSLPVGRVYPLVPGDLPRRFPDQFAPFSMFGFDALSGKPLDGTILRLPLRSEAQAASSKLSGEAWSATRLHGTLTEFRSRAQTTLISLETIEAVSTSEWLPDQTSPVRTLMVSLSMPQNDASQRGAVLHDSSWKKSGLSSLFNRGKKESMLVFDLLEVFRELKEEPLGEQASGEEEESARETNQRLAAHSSSFFSASSSMSFTPPVHPSAVGGTSIDHIDLAIEEGVEGGDGLGGGKGAGAGAPSLPHKLVAGTEEHRQCRWVVSEALAVEGSRALALEPQYAALGKVPHAAVAAQVACDGAPPTRREGRCFGAPLPLHSCSGLPVYVFGQFELSSPGREVLLIPDAADPRSLSAVAWNRALFACVAAAYAALLKGLPRMLGLPTSTSSPGSMYGFWPLSASVAHEELLPLLLGPLYRSLSTQPLFLAIPRDLEDGTSEPASRRQRPVLRRLEDGVVCPPAVSGELHQFVQTHGI</sequence>
<proteinExistence type="predicted"/>
<dbReference type="SUPFAM" id="SSF55874">
    <property type="entry name" value="ATPase domain of HSP90 chaperone/DNA topoisomerase II/histidine kinase"/>
    <property type="match status" value="2"/>
</dbReference>
<feature type="domain" description="Sacsin/Nov" evidence="2">
    <location>
        <begin position="2499"/>
        <end position="2747"/>
    </location>
</feature>
<dbReference type="KEGG" id="ehx:EMIHUDRAFT_212654"/>
<dbReference type="GeneID" id="17259722"/>
<feature type="domain" description="Sacsin/Nov" evidence="2">
    <location>
        <begin position="1218"/>
        <end position="1455"/>
    </location>
</feature>
<dbReference type="eggNOG" id="ENOG502QQPY">
    <property type="taxonomic scope" value="Eukaryota"/>
</dbReference>
<dbReference type="EnsemblProtists" id="EOD13545">
    <property type="protein sequence ID" value="EOD13545"/>
    <property type="gene ID" value="EMIHUDRAFT_212654"/>
</dbReference>
<dbReference type="OMA" id="APWMNAD"/>